<keyword evidence="2 4" id="KW-0418">Kinase</keyword>
<evidence type="ECO:0000256" key="2">
    <source>
        <dbReference type="ARBA" id="ARBA00022777"/>
    </source>
</evidence>
<dbReference type="RefSeq" id="WP_131168131.1">
    <property type="nucleotide sequence ID" value="NZ_SDMQ01000007.1"/>
</dbReference>
<dbReference type="InterPro" id="IPR011611">
    <property type="entry name" value="PfkB_dom"/>
</dbReference>
<protein>
    <submittedName>
        <fullName evidence="4">Ribokinase</fullName>
    </submittedName>
</protein>
<dbReference type="InterPro" id="IPR002139">
    <property type="entry name" value="Ribo/fructo_kinase"/>
</dbReference>
<dbReference type="InterPro" id="IPR029056">
    <property type="entry name" value="Ribokinase-like"/>
</dbReference>
<dbReference type="PANTHER" id="PTHR10584:SF166">
    <property type="entry name" value="RIBOKINASE"/>
    <property type="match status" value="1"/>
</dbReference>
<dbReference type="PANTHER" id="PTHR10584">
    <property type="entry name" value="SUGAR KINASE"/>
    <property type="match status" value="1"/>
</dbReference>
<accession>A0A4V2JSH3</accession>
<dbReference type="EMBL" id="SDMQ01000007">
    <property type="protein sequence ID" value="TBT84709.1"/>
    <property type="molecule type" value="Genomic_DNA"/>
</dbReference>
<evidence type="ECO:0000259" key="3">
    <source>
        <dbReference type="Pfam" id="PF00294"/>
    </source>
</evidence>
<evidence type="ECO:0000313" key="4">
    <source>
        <dbReference type="EMBL" id="TBT84709.1"/>
    </source>
</evidence>
<comment type="caution">
    <text evidence="4">The sequence shown here is derived from an EMBL/GenBank/DDBJ whole genome shotgun (WGS) entry which is preliminary data.</text>
</comment>
<sequence>MGRVIVLGSINVDLETTVGAYPQPGEKVVGHSLSRYAGGKGANQAVAARRGGSEVVMVGAVGDDDAGRASLNRLFAQGIKLQVERIPLVPTGHAIILSDGHTNAIIVLPGANAKVGPNPLRPIRGLGEGDLLLTQLETPVDTVADAVRFARRYGARVMVNLAPWADLPADVIAAADPLVLPAADLPRLEASGVCPASLVVLRGKEGLEWDGQRFTGEVVPADQVADTVGAADALIGTLASAIVQGADKATAARAALAAAADSVRHAGAQPDPRL</sequence>
<dbReference type="Pfam" id="PF00294">
    <property type="entry name" value="PfkB"/>
    <property type="match status" value="1"/>
</dbReference>
<keyword evidence="5" id="KW-1185">Reference proteome</keyword>
<gene>
    <name evidence="4" type="ORF">ET989_08630</name>
</gene>
<reference evidence="4 5" key="1">
    <citation type="submission" date="2019-01" db="EMBL/GenBank/DDBJ databases">
        <title>Lactibacter flavus gen. nov., sp. nov., a novel bacterium of the family Propionibacteriaceae isolated from raw milk and dairy products.</title>
        <authorList>
            <person name="Huptas C."/>
            <person name="Wenning M."/>
            <person name="Breitenwieser F."/>
            <person name="Doll E."/>
            <person name="Von Neubeck M."/>
            <person name="Busse H.-J."/>
            <person name="Scherer S."/>
        </authorList>
    </citation>
    <scope>NUCLEOTIDE SEQUENCE [LARGE SCALE GENOMIC DNA]</scope>
    <source>
        <strain evidence="4 5">KCTC 33808</strain>
    </source>
</reference>
<organism evidence="4 5">
    <name type="scientific">Propioniciclava sinopodophylli</name>
    <dbReference type="NCBI Taxonomy" id="1837344"/>
    <lineage>
        <taxon>Bacteria</taxon>
        <taxon>Bacillati</taxon>
        <taxon>Actinomycetota</taxon>
        <taxon>Actinomycetes</taxon>
        <taxon>Propionibacteriales</taxon>
        <taxon>Propionibacteriaceae</taxon>
        <taxon>Propioniciclava</taxon>
    </lineage>
</organism>
<dbReference type="OrthoDB" id="9775849at2"/>
<name>A0A4V2JSH3_9ACTN</name>
<evidence type="ECO:0000313" key="5">
    <source>
        <dbReference type="Proteomes" id="UP000292373"/>
    </source>
</evidence>
<feature type="domain" description="Carbohydrate kinase PfkB" evidence="3">
    <location>
        <begin position="2"/>
        <end position="270"/>
    </location>
</feature>
<dbReference type="Proteomes" id="UP000292373">
    <property type="component" value="Unassembled WGS sequence"/>
</dbReference>
<dbReference type="GO" id="GO:0016301">
    <property type="term" value="F:kinase activity"/>
    <property type="evidence" value="ECO:0007669"/>
    <property type="project" value="UniProtKB-KW"/>
</dbReference>
<dbReference type="GO" id="GO:0006796">
    <property type="term" value="P:phosphate-containing compound metabolic process"/>
    <property type="evidence" value="ECO:0007669"/>
    <property type="project" value="UniProtKB-ARBA"/>
</dbReference>
<dbReference type="PRINTS" id="PR00990">
    <property type="entry name" value="RIBOKINASE"/>
</dbReference>
<proteinExistence type="predicted"/>
<dbReference type="SUPFAM" id="SSF53613">
    <property type="entry name" value="Ribokinase-like"/>
    <property type="match status" value="1"/>
</dbReference>
<evidence type="ECO:0000256" key="1">
    <source>
        <dbReference type="ARBA" id="ARBA00022679"/>
    </source>
</evidence>
<keyword evidence="1" id="KW-0808">Transferase</keyword>
<dbReference type="GO" id="GO:0005829">
    <property type="term" value="C:cytosol"/>
    <property type="evidence" value="ECO:0007669"/>
    <property type="project" value="TreeGrafter"/>
</dbReference>
<dbReference type="AlphaFoldDB" id="A0A4V2JSH3"/>
<dbReference type="Gene3D" id="3.40.1190.20">
    <property type="match status" value="1"/>
</dbReference>